<dbReference type="EMBL" id="JAWXYG010000009">
    <property type="protein sequence ID" value="KAK4262771.1"/>
    <property type="molecule type" value="Genomic_DNA"/>
</dbReference>
<dbReference type="PANTHER" id="PTHR47212">
    <property type="entry name" value="ADHESIN-LIKE PROTEIN, PUTATIVE (DUF3741)-RELATED"/>
    <property type="match status" value="1"/>
</dbReference>
<keyword evidence="5" id="KW-1185">Reference proteome</keyword>
<evidence type="ECO:0000259" key="3">
    <source>
        <dbReference type="Pfam" id="PF14309"/>
    </source>
</evidence>
<feature type="domain" description="DUF4378" evidence="3">
    <location>
        <begin position="444"/>
        <end position="588"/>
    </location>
</feature>
<feature type="region of interest" description="Disordered" evidence="1">
    <location>
        <begin position="304"/>
        <end position="351"/>
    </location>
</feature>
<comment type="caution">
    <text evidence="4">The sequence shown here is derived from an EMBL/GenBank/DDBJ whole genome shotgun (WGS) entry which is preliminary data.</text>
</comment>
<name>A0AAE1J5A3_9FABA</name>
<dbReference type="InterPro" id="IPR022212">
    <property type="entry name" value="DUF3741"/>
</dbReference>
<evidence type="ECO:0000313" key="5">
    <source>
        <dbReference type="Proteomes" id="UP001293593"/>
    </source>
</evidence>
<feature type="domain" description="DUF3741" evidence="2">
    <location>
        <begin position="120"/>
        <end position="162"/>
    </location>
</feature>
<dbReference type="InterPro" id="IPR025486">
    <property type="entry name" value="DUF4378"/>
</dbReference>
<protein>
    <recommendedName>
        <fullName evidence="6">DUF4378 domain-containing protein</fullName>
    </recommendedName>
</protein>
<organism evidence="4 5">
    <name type="scientific">Acacia crassicarpa</name>
    <name type="common">northern wattle</name>
    <dbReference type="NCBI Taxonomy" id="499986"/>
    <lineage>
        <taxon>Eukaryota</taxon>
        <taxon>Viridiplantae</taxon>
        <taxon>Streptophyta</taxon>
        <taxon>Embryophyta</taxon>
        <taxon>Tracheophyta</taxon>
        <taxon>Spermatophyta</taxon>
        <taxon>Magnoliopsida</taxon>
        <taxon>eudicotyledons</taxon>
        <taxon>Gunneridae</taxon>
        <taxon>Pentapetalae</taxon>
        <taxon>rosids</taxon>
        <taxon>fabids</taxon>
        <taxon>Fabales</taxon>
        <taxon>Fabaceae</taxon>
        <taxon>Caesalpinioideae</taxon>
        <taxon>mimosoid clade</taxon>
        <taxon>Acacieae</taxon>
        <taxon>Acacia</taxon>
    </lineage>
</organism>
<reference evidence="4" key="1">
    <citation type="submission" date="2023-10" db="EMBL/GenBank/DDBJ databases">
        <title>Chromosome-level genome of the transformable northern wattle, Acacia crassicarpa.</title>
        <authorList>
            <person name="Massaro I."/>
            <person name="Sinha N.R."/>
            <person name="Poethig S."/>
            <person name="Leichty A.R."/>
        </authorList>
    </citation>
    <scope>NUCLEOTIDE SEQUENCE</scope>
    <source>
        <strain evidence="4">Acra3RX</strain>
        <tissue evidence="4">Leaf</tissue>
    </source>
</reference>
<proteinExistence type="predicted"/>
<dbReference type="PANTHER" id="PTHR47212:SF2">
    <property type="entry name" value="DUF3741 DOMAIN-CONTAINING PROTEIN"/>
    <property type="match status" value="1"/>
</dbReference>
<sequence>MARGSSSSSPKVATVSQVCETGCSSRLYRILNFLEGQATKRLVSNTRHFNSKLHAIENVTSGSRPDVITTVKRKHRHDHTKVSSNRKDCFGCKSISCVKNDQVATVHQGTGATNKVVPRNFMNGKYLCKDGPISQTHQFLDALQISYSNKQLFQKLVQDQNSLSVKEQYQAGQKMLTGSAFESKCINSQRSHSTQSKWIRNFMLCRGQNDVSVHESYGRNIVRAPISPSLQKMQNTHFEDTKNRSVISNRRIVEQNNNEPPRDVVKTVKDELPYISKIVRQSPPDNINAYSEIPIVSERIIKSGYDSNPKGIRHMDVPSDQDRKDMDGPTQSFDVGSTSEGNGSVMDSPEVASSISSSSQTVEDPMNMTNMVDDHLSTEYAPEQVISEEVTNPPTAVSQTTELPIRPVKDNSEEHLSADVIKCSSDLVNNLITSTESSESDCDREILQALSLKWEELVMKSELPDQLMYPSTLEELKRLTNKLCDSTILFDYAMDVLKEKYQHLCGFPHHISIGKPNVQAYVLKRTMVHEVKEFINLHHRKHHQPTRTLEQLLGQDLDRRRSWLNVRVDIDGIATDVQEDVLQELILEIISETDTREVCDEL</sequence>
<feature type="compositionally biased region" description="Basic and acidic residues" evidence="1">
    <location>
        <begin position="313"/>
        <end position="327"/>
    </location>
</feature>
<feature type="compositionally biased region" description="Polar residues" evidence="1">
    <location>
        <begin position="329"/>
        <end position="342"/>
    </location>
</feature>
<dbReference type="Pfam" id="PF14309">
    <property type="entry name" value="DUF4378"/>
    <property type="match status" value="1"/>
</dbReference>
<dbReference type="AlphaFoldDB" id="A0AAE1J5A3"/>
<dbReference type="Proteomes" id="UP001293593">
    <property type="component" value="Unassembled WGS sequence"/>
</dbReference>
<dbReference type="Pfam" id="PF12552">
    <property type="entry name" value="DUF3741"/>
    <property type="match status" value="1"/>
</dbReference>
<evidence type="ECO:0008006" key="6">
    <source>
        <dbReference type="Google" id="ProtNLM"/>
    </source>
</evidence>
<evidence type="ECO:0000313" key="4">
    <source>
        <dbReference type="EMBL" id="KAK4262771.1"/>
    </source>
</evidence>
<gene>
    <name evidence="4" type="ORF">QN277_028283</name>
</gene>
<evidence type="ECO:0000256" key="1">
    <source>
        <dbReference type="SAM" id="MobiDB-lite"/>
    </source>
</evidence>
<accession>A0AAE1J5A3</accession>
<evidence type="ECO:0000259" key="2">
    <source>
        <dbReference type="Pfam" id="PF12552"/>
    </source>
</evidence>